<keyword evidence="4" id="KW-1185">Reference proteome</keyword>
<gene>
    <name evidence="3" type="ORF">HYG85_06380</name>
</gene>
<dbReference type="KEGG" id="vgu:HYG85_06380"/>
<proteinExistence type="predicted"/>
<organism evidence="3 4">
    <name type="scientific">Vallitalea guaymasensis</name>
    <dbReference type="NCBI Taxonomy" id="1185412"/>
    <lineage>
        <taxon>Bacteria</taxon>
        <taxon>Bacillati</taxon>
        <taxon>Bacillota</taxon>
        <taxon>Clostridia</taxon>
        <taxon>Lachnospirales</taxon>
        <taxon>Vallitaleaceae</taxon>
        <taxon>Vallitalea</taxon>
    </lineage>
</organism>
<dbReference type="InterPro" id="IPR000073">
    <property type="entry name" value="AB_hydrolase_1"/>
</dbReference>
<feature type="domain" description="AB hydrolase-1" evidence="2">
    <location>
        <begin position="69"/>
        <end position="340"/>
    </location>
</feature>
<keyword evidence="1" id="KW-0472">Membrane</keyword>
<keyword evidence="1" id="KW-0812">Transmembrane</keyword>
<dbReference type="AlphaFoldDB" id="A0A8J8M8Z6"/>
<protein>
    <submittedName>
        <fullName evidence="3">Alpha/beta hydrolase</fullName>
    </submittedName>
</protein>
<evidence type="ECO:0000259" key="2">
    <source>
        <dbReference type="Pfam" id="PF12697"/>
    </source>
</evidence>
<dbReference type="RefSeq" id="WP_212692793.1">
    <property type="nucleotide sequence ID" value="NZ_CP058561.1"/>
</dbReference>
<dbReference type="GO" id="GO:0016787">
    <property type="term" value="F:hydrolase activity"/>
    <property type="evidence" value="ECO:0007669"/>
    <property type="project" value="UniProtKB-KW"/>
</dbReference>
<reference evidence="3 4" key="1">
    <citation type="submission" date="2020-07" db="EMBL/GenBank/DDBJ databases">
        <title>Vallitalea guaymasensis genome.</title>
        <authorList>
            <person name="Postec A."/>
        </authorList>
    </citation>
    <scope>NUCLEOTIDE SEQUENCE [LARGE SCALE GENOMIC DNA]</scope>
    <source>
        <strain evidence="3 4">Ra1766G1</strain>
    </source>
</reference>
<dbReference type="SUPFAM" id="SSF53474">
    <property type="entry name" value="alpha/beta-Hydrolases"/>
    <property type="match status" value="1"/>
</dbReference>
<dbReference type="InterPro" id="IPR029058">
    <property type="entry name" value="AB_hydrolase_fold"/>
</dbReference>
<accession>A0A8J8M8Z6</accession>
<dbReference type="PANTHER" id="PTHR46438:SF2">
    <property type="entry name" value="ALPHA_BETA-HYDROLASES SUPERFAMILY PROTEIN"/>
    <property type="match status" value="1"/>
</dbReference>
<dbReference type="ESTHER" id="9firm-a0a8j8m8z6">
    <property type="family name" value="Zearalenone-hydrolase-fam2"/>
</dbReference>
<dbReference type="PANTHER" id="PTHR46438">
    <property type="entry name" value="ALPHA/BETA-HYDROLASES SUPERFAMILY PROTEIN"/>
    <property type="match status" value="1"/>
</dbReference>
<dbReference type="EMBL" id="CP058561">
    <property type="protein sequence ID" value="QUH28566.1"/>
    <property type="molecule type" value="Genomic_DNA"/>
</dbReference>
<dbReference type="Gene3D" id="3.40.50.1820">
    <property type="entry name" value="alpha/beta hydrolase"/>
    <property type="match status" value="1"/>
</dbReference>
<evidence type="ECO:0000256" key="1">
    <source>
        <dbReference type="SAM" id="Phobius"/>
    </source>
</evidence>
<keyword evidence="3" id="KW-0378">Hydrolase</keyword>
<keyword evidence="1" id="KW-1133">Transmembrane helix</keyword>
<dbReference type="Pfam" id="PF12697">
    <property type="entry name" value="Abhydrolase_6"/>
    <property type="match status" value="1"/>
</dbReference>
<name>A0A8J8M8Z6_9FIRM</name>
<feature type="transmembrane region" description="Helical" evidence="1">
    <location>
        <begin position="6"/>
        <end position="27"/>
    </location>
</feature>
<evidence type="ECO:0000313" key="3">
    <source>
        <dbReference type="EMBL" id="QUH28566.1"/>
    </source>
</evidence>
<evidence type="ECO:0000313" key="4">
    <source>
        <dbReference type="Proteomes" id="UP000677305"/>
    </source>
</evidence>
<dbReference type="Proteomes" id="UP000677305">
    <property type="component" value="Chromosome"/>
</dbReference>
<sequence length="353" mass="41545">MLDDIIHLMILYVIILALLIAFLRYCYMNLHYDRIPMFKVRRVYNEQSVALDDGTILNYVECKNDLQPLLLIHGQTMCWEDYANVLLSLKEKYHVYAIDCHGHGKSSHDELKYTCKFMGNDFKWFIENVIGDDCIVCGHSSGGIIAAWLTVNVKDYVKGVVFEDPPFFRVKPNEMKNTFVWHDGFEVVHKYLVDGSEIDYDLYYILNGYFWNLFGDLRKLVYETARKYRLKHQNSALKIWYIPYKWLHGTRYLDEFDLKFAETFYSGRWKEGIDIEELLSDIECPSIYLKARTNYGKDGVLYAANTDEDASRVVNSFKDTKLITIKSGHDIHFEQPTKFVNILFEFIEQFGDN</sequence>